<dbReference type="GO" id="GO:0005737">
    <property type="term" value="C:cytoplasm"/>
    <property type="evidence" value="ECO:0007669"/>
    <property type="project" value="TreeGrafter"/>
</dbReference>
<dbReference type="InterPro" id="IPR002777">
    <property type="entry name" value="PFD_beta-like"/>
</dbReference>
<dbReference type="PANTHER" id="PTHR21100">
    <property type="entry name" value="PREFOLDIN SUBUNIT 4"/>
    <property type="match status" value="1"/>
</dbReference>
<organism evidence="6 7">
    <name type="scientific">Tilletiopsis washingtonensis</name>
    <dbReference type="NCBI Taxonomy" id="58919"/>
    <lineage>
        <taxon>Eukaryota</taxon>
        <taxon>Fungi</taxon>
        <taxon>Dikarya</taxon>
        <taxon>Basidiomycota</taxon>
        <taxon>Ustilaginomycotina</taxon>
        <taxon>Exobasidiomycetes</taxon>
        <taxon>Entylomatales</taxon>
        <taxon>Entylomatales incertae sedis</taxon>
        <taxon>Tilletiopsis</taxon>
    </lineage>
</organism>
<evidence type="ECO:0000256" key="5">
    <source>
        <dbReference type="SAM" id="Coils"/>
    </source>
</evidence>
<accession>A0A316ZCV2</accession>
<dbReference type="RefSeq" id="XP_025598394.1">
    <property type="nucleotide sequence ID" value="XM_025745229.1"/>
</dbReference>
<dbReference type="Proteomes" id="UP000245946">
    <property type="component" value="Unassembled WGS sequence"/>
</dbReference>
<gene>
    <name evidence="6" type="ORF">FA09DRAFT_360403</name>
</gene>
<dbReference type="FunFam" id="1.10.287.370:FF:000005">
    <property type="entry name" value="Prefoldin subunit 4"/>
    <property type="match status" value="1"/>
</dbReference>
<dbReference type="Gene3D" id="1.10.287.370">
    <property type="match status" value="1"/>
</dbReference>
<protein>
    <recommendedName>
        <fullName evidence="4">Prefoldin subunit 4</fullName>
    </recommendedName>
</protein>
<reference evidence="6 7" key="1">
    <citation type="journal article" date="2018" name="Mol. Biol. Evol.">
        <title>Broad Genomic Sampling Reveals a Smut Pathogenic Ancestry of the Fungal Clade Ustilaginomycotina.</title>
        <authorList>
            <person name="Kijpornyongpan T."/>
            <person name="Mondo S.J."/>
            <person name="Barry K."/>
            <person name="Sandor L."/>
            <person name="Lee J."/>
            <person name="Lipzen A."/>
            <person name="Pangilinan J."/>
            <person name="LaButti K."/>
            <person name="Hainaut M."/>
            <person name="Henrissat B."/>
            <person name="Grigoriev I.V."/>
            <person name="Spatafora J.W."/>
            <person name="Aime M.C."/>
        </authorList>
    </citation>
    <scope>NUCLEOTIDE SEQUENCE [LARGE SCALE GENOMIC DNA]</scope>
    <source>
        <strain evidence="6 7">MCA 4186</strain>
    </source>
</reference>
<dbReference type="Pfam" id="PF01920">
    <property type="entry name" value="Prefoldin_2"/>
    <property type="match status" value="1"/>
</dbReference>
<evidence type="ECO:0000256" key="3">
    <source>
        <dbReference type="ARBA" id="ARBA00024667"/>
    </source>
</evidence>
<evidence type="ECO:0000256" key="4">
    <source>
        <dbReference type="PIRNR" id="PIRNR016477"/>
    </source>
</evidence>
<dbReference type="InterPro" id="IPR016661">
    <property type="entry name" value="PFDN4"/>
</dbReference>
<evidence type="ECO:0000256" key="1">
    <source>
        <dbReference type="ARBA" id="ARBA00008045"/>
    </source>
</evidence>
<dbReference type="PANTHER" id="PTHR21100:SF9">
    <property type="entry name" value="PREFOLDIN SUBUNIT 4"/>
    <property type="match status" value="1"/>
</dbReference>
<evidence type="ECO:0000313" key="7">
    <source>
        <dbReference type="Proteomes" id="UP000245946"/>
    </source>
</evidence>
<dbReference type="GO" id="GO:0016272">
    <property type="term" value="C:prefoldin complex"/>
    <property type="evidence" value="ECO:0007669"/>
    <property type="project" value="UniProtKB-UniRule"/>
</dbReference>
<evidence type="ECO:0000256" key="2">
    <source>
        <dbReference type="ARBA" id="ARBA00023186"/>
    </source>
</evidence>
<feature type="coiled-coil region" evidence="5">
    <location>
        <begin position="25"/>
        <end position="115"/>
    </location>
</feature>
<dbReference type="EMBL" id="KZ819292">
    <property type="protein sequence ID" value="PWN98115.1"/>
    <property type="molecule type" value="Genomic_DNA"/>
</dbReference>
<dbReference type="AlphaFoldDB" id="A0A316ZCV2"/>
<dbReference type="GeneID" id="37272773"/>
<dbReference type="PIRSF" id="PIRSF016477">
    <property type="entry name" value="Prefoldin_subunit_4"/>
    <property type="match status" value="1"/>
</dbReference>
<dbReference type="InterPro" id="IPR009053">
    <property type="entry name" value="Prefoldin"/>
</dbReference>
<keyword evidence="7" id="KW-1185">Reference proteome</keyword>
<sequence length="129" mass="14686">MRMLDEQTSNDVEVSLADQERINAFSRLNSRAADAEARIAQLRDEKETLGDLEMELELEGEDEVLYKIGDAFLKVPGEEALQLLARDTERVDAQLARLEAQKEQCDAGMQELKVKLYAKFGKENINLER</sequence>
<comment type="similarity">
    <text evidence="1 4">Belongs to the prefoldin subunit beta family.</text>
</comment>
<proteinExistence type="inferred from homology"/>
<keyword evidence="2 4" id="KW-0143">Chaperone</keyword>
<evidence type="ECO:0000313" key="6">
    <source>
        <dbReference type="EMBL" id="PWN98115.1"/>
    </source>
</evidence>
<dbReference type="GO" id="GO:0051082">
    <property type="term" value="F:unfolded protein binding"/>
    <property type="evidence" value="ECO:0007669"/>
    <property type="project" value="InterPro"/>
</dbReference>
<comment type="function">
    <text evidence="3 4">Binds specifically to cytosolic chaperonin (c-CPN) and transfers target proteins to it. Binds to nascent polypeptide chain and promotes folding in an environment in which there are many competing pathways for nonnative proteins.</text>
</comment>
<dbReference type="GO" id="GO:0006457">
    <property type="term" value="P:protein folding"/>
    <property type="evidence" value="ECO:0007669"/>
    <property type="project" value="UniProtKB-UniRule"/>
</dbReference>
<comment type="subunit">
    <text evidence="4">Heterohexamer of two PFD-alpha type and four PFD-beta type subunits.</text>
</comment>
<name>A0A316ZCV2_9BASI</name>
<keyword evidence="5" id="KW-0175">Coiled coil</keyword>
<dbReference type="STRING" id="58919.A0A316ZCV2"/>
<dbReference type="OrthoDB" id="10250441at2759"/>
<dbReference type="SUPFAM" id="SSF46579">
    <property type="entry name" value="Prefoldin"/>
    <property type="match status" value="1"/>
</dbReference>